<dbReference type="Gene3D" id="1.20.1280.50">
    <property type="match status" value="1"/>
</dbReference>
<protein>
    <recommendedName>
        <fullName evidence="2">F-box domain-containing protein</fullName>
    </recommendedName>
</protein>
<dbReference type="InterPro" id="IPR001810">
    <property type="entry name" value="F-box_dom"/>
</dbReference>
<dbReference type="SUPFAM" id="SSF52047">
    <property type="entry name" value="RNI-like"/>
    <property type="match status" value="1"/>
</dbReference>
<dbReference type="OMA" id="HAWETAR"/>
<evidence type="ECO:0000256" key="1">
    <source>
        <dbReference type="SAM" id="MobiDB-lite"/>
    </source>
</evidence>
<evidence type="ECO:0000259" key="2">
    <source>
        <dbReference type="PROSITE" id="PS50181"/>
    </source>
</evidence>
<dbReference type="OrthoDB" id="2884925at2759"/>
<feature type="domain" description="F-box" evidence="2">
    <location>
        <begin position="163"/>
        <end position="210"/>
    </location>
</feature>
<dbReference type="InterPro" id="IPR011990">
    <property type="entry name" value="TPR-like_helical_dom_sf"/>
</dbReference>
<dbReference type="AlphaFoldDB" id="A0A0D1E066"/>
<dbReference type="InterPro" id="IPR036047">
    <property type="entry name" value="F-box-like_dom_sf"/>
</dbReference>
<organism evidence="3 4">
    <name type="scientific">Mycosarcoma maydis</name>
    <name type="common">Corn smut fungus</name>
    <name type="synonym">Ustilago maydis</name>
    <dbReference type="NCBI Taxonomy" id="5270"/>
    <lineage>
        <taxon>Eukaryota</taxon>
        <taxon>Fungi</taxon>
        <taxon>Dikarya</taxon>
        <taxon>Basidiomycota</taxon>
        <taxon>Ustilaginomycotina</taxon>
        <taxon>Ustilaginomycetes</taxon>
        <taxon>Ustilaginales</taxon>
        <taxon>Ustilaginaceae</taxon>
        <taxon>Mycosarcoma</taxon>
    </lineage>
</organism>
<dbReference type="PANTHER" id="PTHR20933:SF4">
    <property type="entry name" value="F-BOX INVOLVED IN POLYQ PATHOGENESIS, ISOFORM A"/>
    <property type="match status" value="1"/>
</dbReference>
<reference evidence="3 4" key="1">
    <citation type="journal article" date="2006" name="Nature">
        <title>Insights from the genome of the biotrophic fungal plant pathogen Ustilago maydis.</title>
        <authorList>
            <person name="Kamper J."/>
            <person name="Kahmann R."/>
            <person name="Bolker M."/>
            <person name="Ma L.J."/>
            <person name="Brefort T."/>
            <person name="Saville B.J."/>
            <person name="Banuett F."/>
            <person name="Kronstad J.W."/>
            <person name="Gold S.E."/>
            <person name="Muller O."/>
            <person name="Perlin M.H."/>
            <person name="Wosten H.A."/>
            <person name="de Vries R."/>
            <person name="Ruiz-Herrera J."/>
            <person name="Reynaga-Pena C.G."/>
            <person name="Snetselaar K."/>
            <person name="McCann M."/>
            <person name="Perez-Martin J."/>
            <person name="Feldbrugge M."/>
            <person name="Basse C.W."/>
            <person name="Steinberg G."/>
            <person name="Ibeas J.I."/>
            <person name="Holloman W."/>
            <person name="Guzman P."/>
            <person name="Farman M."/>
            <person name="Stajich J.E."/>
            <person name="Sentandreu R."/>
            <person name="Gonzalez-Prieto J.M."/>
            <person name="Kennell J.C."/>
            <person name="Molina L."/>
            <person name="Schirawski J."/>
            <person name="Mendoza-Mendoza A."/>
            <person name="Greilinger D."/>
            <person name="Munch K."/>
            <person name="Rossel N."/>
            <person name="Scherer M."/>
            <person name="Vranes M."/>
            <person name="Ladendorf O."/>
            <person name="Vincon V."/>
            <person name="Fuchs U."/>
            <person name="Sandrock B."/>
            <person name="Meng S."/>
            <person name="Ho E.C."/>
            <person name="Cahill M.J."/>
            <person name="Boyce K.J."/>
            <person name="Klose J."/>
            <person name="Klosterman S.J."/>
            <person name="Deelstra H.J."/>
            <person name="Ortiz-Castellanos L."/>
            <person name="Li W."/>
            <person name="Sanchez-Alonso P."/>
            <person name="Schreier P.H."/>
            <person name="Hauser-Hahn I."/>
            <person name="Vaupel M."/>
            <person name="Koopmann E."/>
            <person name="Friedrich G."/>
            <person name="Voss H."/>
            <person name="Schluter T."/>
            <person name="Margolis J."/>
            <person name="Platt D."/>
            <person name="Swimmer C."/>
            <person name="Gnirke A."/>
            <person name="Chen F."/>
            <person name="Vysotskaia V."/>
            <person name="Mannhaupt G."/>
            <person name="Guldener U."/>
            <person name="Munsterkotter M."/>
            <person name="Haase D."/>
            <person name="Oesterheld M."/>
            <person name="Mewes H.W."/>
            <person name="Mauceli E.W."/>
            <person name="DeCaprio D."/>
            <person name="Wade C.M."/>
            <person name="Butler J."/>
            <person name="Young S."/>
            <person name="Jaffe D.B."/>
            <person name="Calvo S."/>
            <person name="Nusbaum C."/>
            <person name="Galagan J."/>
            <person name="Birren B.W."/>
        </authorList>
    </citation>
    <scope>NUCLEOTIDE SEQUENCE [LARGE SCALE GENOMIC DNA]</scope>
    <source>
        <strain evidence="4">DSM 14603 / FGSC 9021 / UM521</strain>
    </source>
</reference>
<dbReference type="VEuPathDB" id="FungiDB:UMAG_02149"/>
<feature type="region of interest" description="Disordered" evidence="1">
    <location>
        <begin position="1"/>
        <end position="20"/>
    </location>
</feature>
<dbReference type="PANTHER" id="PTHR20933">
    <property type="entry name" value="F-BOX ONLY PROTEIN 33"/>
    <property type="match status" value="1"/>
</dbReference>
<dbReference type="PROSITE" id="PS50181">
    <property type="entry name" value="FBOX"/>
    <property type="match status" value="1"/>
</dbReference>
<accession>A0A0D1E066</accession>
<dbReference type="GO" id="GO:0031398">
    <property type="term" value="P:positive regulation of protein ubiquitination"/>
    <property type="evidence" value="ECO:0000318"/>
    <property type="project" value="GO_Central"/>
</dbReference>
<dbReference type="SMART" id="SM00256">
    <property type="entry name" value="FBOX"/>
    <property type="match status" value="1"/>
</dbReference>
<sequence>MSDTANVLVQAGPSRRERQADPLEARLAMAEKEVALALDTSDHEELIALATEALNAKSEEMAPSKAVIKSRKNLLWARSHTYHQQNLHELALKDAKAALKLDPEDTAAYLRAATLLGSTGHKAQAFSCLNRAQSLCSKYDSATRALWLRRIDKHRRKLSGTERCLVERLPNEILVEVALYLDMPDRTLMSQVCSSWRHTLTSASCLWSSITLNKIGKKLGPQKAEDLLLYIIMRVQRANYALQTIIFEDIFPFPFLKQVYRLLRAFSKSLHRIQIPCNDHKASYDELYRHCPQLKCLVLSSPRGRSMPLSRFDSDMSWHIPTVDESVEEKGAERFFLEEFSVDENWFPCELSRHFHKLRVLKGHNPFVFVKQLHHTSFDHEQMVRGLIEHLEEWVYCHSFPSGSLLSQPVAATFPKLKRLASFQLSSEFPIKLTCPNLLDFQIIYNGIEAEGATELARMLTTSPKLRKLQIRPFDFSRAHSQICRAMSGLHDLEWLDLGLALTESELVTLLAPQNATSGLSVPFPKLHTLIVKVWRTDLTMLTSALLAREYLRTGHAWETARQMATELVTRPIKHVQVVTPFQRGSRSVNATVPAENSESPRLKDAPDCTRLRRLEVSVADADVPKHLLLALDSVVDDLVITFEPI</sequence>
<dbReference type="EMBL" id="CM003144">
    <property type="protein sequence ID" value="KIS69614.1"/>
    <property type="molecule type" value="Genomic_DNA"/>
</dbReference>
<dbReference type="InterPro" id="IPR032675">
    <property type="entry name" value="LRR_dom_sf"/>
</dbReference>
<dbReference type="KEGG" id="uma:UMAG_02149"/>
<proteinExistence type="predicted"/>
<dbReference type="Gene3D" id="3.80.10.10">
    <property type="entry name" value="Ribonuclease Inhibitor"/>
    <property type="match status" value="1"/>
</dbReference>
<dbReference type="GeneID" id="23562963"/>
<dbReference type="Pfam" id="PF12937">
    <property type="entry name" value="F-box-like"/>
    <property type="match status" value="1"/>
</dbReference>
<dbReference type="RefSeq" id="XP_011388504.1">
    <property type="nucleotide sequence ID" value="XM_011390202.1"/>
</dbReference>
<dbReference type="Proteomes" id="UP000000561">
    <property type="component" value="Chromosome 5"/>
</dbReference>
<name>A0A0D1E066_MYCMD</name>
<dbReference type="eggNOG" id="ENOG502TM44">
    <property type="taxonomic scope" value="Eukaryota"/>
</dbReference>
<evidence type="ECO:0000313" key="3">
    <source>
        <dbReference type="EMBL" id="KIS69614.1"/>
    </source>
</evidence>
<dbReference type="SUPFAM" id="SSF48452">
    <property type="entry name" value="TPR-like"/>
    <property type="match status" value="1"/>
</dbReference>
<gene>
    <name evidence="3" type="ORF">UMAG_02149</name>
</gene>
<dbReference type="Gene3D" id="1.25.40.10">
    <property type="entry name" value="Tetratricopeptide repeat domain"/>
    <property type="match status" value="1"/>
</dbReference>
<evidence type="ECO:0000313" key="4">
    <source>
        <dbReference type="Proteomes" id="UP000000561"/>
    </source>
</evidence>
<dbReference type="SUPFAM" id="SSF81383">
    <property type="entry name" value="F-box domain"/>
    <property type="match status" value="1"/>
</dbReference>
<dbReference type="InParanoid" id="A0A0D1E066"/>
<keyword evidence="4" id="KW-1185">Reference proteome</keyword>
<dbReference type="STRING" id="237631.A0A0D1E066"/>